<evidence type="ECO:0000313" key="1">
    <source>
        <dbReference type="EMBL" id="MBA4542097.1"/>
    </source>
</evidence>
<dbReference type="OrthoDB" id="2381010at2"/>
<evidence type="ECO:0000313" key="2">
    <source>
        <dbReference type="Proteomes" id="UP000530514"/>
    </source>
</evidence>
<sequence>MDGAIKGESIGLHRALYGLLYHRSYRQAFLEGRYDKLQLSDGELRQLATIDHEELCATAKNICRNLLSGNLEISGGLKGSYPGVFQELERMGYDRYELMYQFMESPHFEEYRELPFSGVGLCVEEAFYGFMMEQEDFLRESPNNRLLLTHEFLTVMLSILVVNKHPNFCIKTNLIRKNDSCFYAIQSYPDQIASALANRKVHGDSQGRTLYLYAAAKDQFIKGPINPFIARLIELGRAEEITKWANEWMETYQISEEELNDAMEKFLRLGLIG</sequence>
<dbReference type="RefSeq" id="WP_033099484.1">
    <property type="nucleotide sequence ID" value="NZ_JACEIP010000004.1"/>
</dbReference>
<reference evidence="1 2" key="1">
    <citation type="submission" date="2020-07" db="EMBL/GenBank/DDBJ databases">
        <authorList>
            <person name="Feng H."/>
        </authorList>
    </citation>
    <scope>NUCLEOTIDE SEQUENCE [LARGE SCALE GENOMIC DNA]</scope>
    <source>
        <strain evidence="2">s-11</strain>
    </source>
</reference>
<dbReference type="AlphaFoldDB" id="A0A7W2AGD6"/>
<gene>
    <name evidence="1" type="ORF">H1164_04175</name>
</gene>
<keyword evidence="2" id="KW-1185">Reference proteome</keyword>
<dbReference type="Proteomes" id="UP000530514">
    <property type="component" value="Unassembled WGS sequence"/>
</dbReference>
<accession>A0A7W2AGD6</accession>
<name>A0A7W2AGD6_9BACL</name>
<comment type="caution">
    <text evidence="1">The sequence shown here is derived from an EMBL/GenBank/DDBJ whole genome shotgun (WGS) entry which is preliminary data.</text>
</comment>
<dbReference type="EMBL" id="JACEIP010000004">
    <property type="protein sequence ID" value="MBA4542097.1"/>
    <property type="molecule type" value="Genomic_DNA"/>
</dbReference>
<protein>
    <submittedName>
        <fullName evidence="1">Uncharacterized protein</fullName>
    </submittedName>
</protein>
<proteinExistence type="predicted"/>
<organism evidence="1 2">
    <name type="scientific">Thermoactinomyces daqus</name>
    <dbReference type="NCBI Taxonomy" id="1329516"/>
    <lineage>
        <taxon>Bacteria</taxon>
        <taxon>Bacillati</taxon>
        <taxon>Bacillota</taxon>
        <taxon>Bacilli</taxon>
        <taxon>Bacillales</taxon>
        <taxon>Thermoactinomycetaceae</taxon>
        <taxon>Thermoactinomyces</taxon>
    </lineage>
</organism>